<evidence type="ECO:0000313" key="1">
    <source>
        <dbReference type="EMBL" id="GKX67770.1"/>
    </source>
</evidence>
<dbReference type="Proteomes" id="UP001058074">
    <property type="component" value="Unassembled WGS sequence"/>
</dbReference>
<name>A0ACB5REW1_9CLOT</name>
<reference evidence="1" key="1">
    <citation type="journal article" date="2025" name="Int. J. Syst. Evol. Microbiol.">
        <title>Inconstantimicrobium mannanitabidum sp. nov., a novel member of the family Clostridiaceae isolated from anoxic soil under the treatment of reductive soil disinfestation.</title>
        <authorList>
            <person name="Ueki A."/>
            <person name="Tonouchi A."/>
            <person name="Honma S."/>
            <person name="Kaku N."/>
            <person name="Ueki K."/>
        </authorList>
    </citation>
    <scope>NUCLEOTIDE SEQUENCE</scope>
    <source>
        <strain evidence="1">TW13</strain>
    </source>
</reference>
<dbReference type="EMBL" id="BROD01000001">
    <property type="protein sequence ID" value="GKX67770.1"/>
    <property type="molecule type" value="Genomic_DNA"/>
</dbReference>
<proteinExistence type="predicted"/>
<gene>
    <name evidence="1" type="ORF">rsdtw13_30280</name>
</gene>
<sequence length="126" mass="14498">MKNTITSIILFSLMFIFVLYSHNMLINICDDINEKCLQIETAINQKDWDKAYSLAVDVKDNVEKHSLSISVYINHTDINNLSNEVLKLTQYTKVRDNAESLASVHLVKYTSDAIKELQDITIKNIF</sequence>
<keyword evidence="2" id="KW-1185">Reference proteome</keyword>
<evidence type="ECO:0000313" key="2">
    <source>
        <dbReference type="Proteomes" id="UP001058074"/>
    </source>
</evidence>
<protein>
    <submittedName>
        <fullName evidence="1">Uncharacterized protein</fullName>
    </submittedName>
</protein>
<accession>A0ACB5REW1</accession>
<comment type="caution">
    <text evidence="1">The sequence shown here is derived from an EMBL/GenBank/DDBJ whole genome shotgun (WGS) entry which is preliminary data.</text>
</comment>
<organism evidence="1 2">
    <name type="scientific">Inconstantimicrobium mannanitabidum</name>
    <dbReference type="NCBI Taxonomy" id="1604901"/>
    <lineage>
        <taxon>Bacteria</taxon>
        <taxon>Bacillati</taxon>
        <taxon>Bacillota</taxon>
        <taxon>Clostridia</taxon>
        <taxon>Eubacteriales</taxon>
        <taxon>Clostridiaceae</taxon>
        <taxon>Inconstantimicrobium</taxon>
    </lineage>
</organism>